<feature type="compositionally biased region" description="Polar residues" evidence="1">
    <location>
        <begin position="104"/>
        <end position="115"/>
    </location>
</feature>
<feature type="region of interest" description="Disordered" evidence="1">
    <location>
        <begin position="164"/>
        <end position="204"/>
    </location>
</feature>
<keyword evidence="3" id="KW-1185">Reference proteome</keyword>
<dbReference type="AlphaFoldDB" id="A0ABD1R0W5"/>
<sequence length="461" mass="52202">MTTQQVGKGKKNDKASLHTHVEVAQRNSIFGRYSEAAMLALLKGLALDPCQPQFSPDKTQPLRNEILRLRKVMVLNETEIPPWRKRKLQQFVKDKLGAPGFSGPNKQNGSKLSRGQLSHVSSISCLLNSVKSTERFQDKNLSDSRSSSSLLTFEDTLPEKQVSRESFSMDDVVDRNSPSKEISQIVDSDESANGSIPLSPENLTVNKAPSLDLNDAIHYLKSSTLHGAKRNHLQPPRRSIRLLNFIGDHLERKVVPVGPRFQADVPEWNGPVRISDSSENSRWLGSQVWPIEIGNAKSTGRKVGKGRPNSCRCVSPGSVDCIRRHILEKRLILQCDLGPAFFSWKFDEMGEQVSKSWTLKEQQMFKSLVKMKPPLNRNNFMKRALMCFQKKSSKEIVRYYFNVFIPQHMSQNRRMSLKQVDTDNEEEEDFNDIGVQKRCEGSSAIISNSKDIKTRYLRGGC</sequence>
<dbReference type="PANTHER" id="PTHR46872:SF10">
    <property type="entry name" value="MYB-LIKE DOMAIN-CONTAINING PROTEIN"/>
    <property type="match status" value="1"/>
</dbReference>
<evidence type="ECO:0000256" key="1">
    <source>
        <dbReference type="SAM" id="MobiDB-lite"/>
    </source>
</evidence>
<dbReference type="PANTHER" id="PTHR46872">
    <property type="entry name" value="DNA BINDING PROTEIN"/>
    <property type="match status" value="1"/>
</dbReference>
<gene>
    <name evidence="2" type="ORF">Adt_34207</name>
</gene>
<protein>
    <submittedName>
        <fullName evidence="2">ELM2 domain-containing protein</fullName>
    </submittedName>
</protein>
<dbReference type="EMBL" id="JBFOLK010000010">
    <property type="protein sequence ID" value="KAL2481241.1"/>
    <property type="molecule type" value="Genomic_DNA"/>
</dbReference>
<accession>A0ABD1R0W5</accession>
<name>A0ABD1R0W5_9LAMI</name>
<comment type="caution">
    <text evidence="2">The sequence shown here is derived from an EMBL/GenBank/DDBJ whole genome shotgun (WGS) entry which is preliminary data.</text>
</comment>
<evidence type="ECO:0000313" key="2">
    <source>
        <dbReference type="EMBL" id="KAL2481241.1"/>
    </source>
</evidence>
<evidence type="ECO:0000313" key="3">
    <source>
        <dbReference type="Proteomes" id="UP001604336"/>
    </source>
</evidence>
<proteinExistence type="predicted"/>
<feature type="compositionally biased region" description="Polar residues" evidence="1">
    <location>
        <begin position="179"/>
        <end position="204"/>
    </location>
</feature>
<feature type="region of interest" description="Disordered" evidence="1">
    <location>
        <begin position="95"/>
        <end position="115"/>
    </location>
</feature>
<dbReference type="Proteomes" id="UP001604336">
    <property type="component" value="Unassembled WGS sequence"/>
</dbReference>
<reference evidence="3" key="1">
    <citation type="submission" date="2024-07" db="EMBL/GenBank/DDBJ databases">
        <title>Two chromosome-level genome assemblies of Korean endemic species Abeliophyllum distichum and Forsythia ovata (Oleaceae).</title>
        <authorList>
            <person name="Jang H."/>
        </authorList>
    </citation>
    <scope>NUCLEOTIDE SEQUENCE [LARGE SCALE GENOMIC DNA]</scope>
</reference>
<organism evidence="2 3">
    <name type="scientific">Abeliophyllum distichum</name>
    <dbReference type="NCBI Taxonomy" id="126358"/>
    <lineage>
        <taxon>Eukaryota</taxon>
        <taxon>Viridiplantae</taxon>
        <taxon>Streptophyta</taxon>
        <taxon>Embryophyta</taxon>
        <taxon>Tracheophyta</taxon>
        <taxon>Spermatophyta</taxon>
        <taxon>Magnoliopsida</taxon>
        <taxon>eudicotyledons</taxon>
        <taxon>Gunneridae</taxon>
        <taxon>Pentapetalae</taxon>
        <taxon>asterids</taxon>
        <taxon>lamiids</taxon>
        <taxon>Lamiales</taxon>
        <taxon>Oleaceae</taxon>
        <taxon>Forsythieae</taxon>
        <taxon>Abeliophyllum</taxon>
    </lineage>
</organism>